<accession>A0ABD4X2X3</accession>
<organism evidence="2 3">
    <name type="scientific">Priestia megaterium</name>
    <name type="common">Bacillus megaterium</name>
    <dbReference type="NCBI Taxonomy" id="1404"/>
    <lineage>
        <taxon>Bacteria</taxon>
        <taxon>Bacillati</taxon>
        <taxon>Bacillota</taxon>
        <taxon>Bacilli</taxon>
        <taxon>Bacillales</taxon>
        <taxon>Bacillaceae</taxon>
        <taxon>Priestia</taxon>
    </lineage>
</organism>
<sequence length="178" mass="19947">MNKNIVIIICLSLLFVLSSCSNTEKLHLTNAEAIITNDENIVGSFTPKGKKQKVIPTDLYYKFTVKNNSNKDITQIDEIKIEPNKKLMSVVKNTVGSNIYNMDESKLTWKRGFSEIPSKGKGTFTLNYTLGAEKGSNAYSPLPSKEDLEKLKENALDGTLIMLANKKEIARFKLQPDK</sequence>
<dbReference type="AlphaFoldDB" id="A0ABD4X2X3"/>
<feature type="signal peptide" evidence="1">
    <location>
        <begin position="1"/>
        <end position="21"/>
    </location>
</feature>
<protein>
    <recommendedName>
        <fullName evidence="4">Lipoprotein</fullName>
    </recommendedName>
</protein>
<evidence type="ECO:0008006" key="4">
    <source>
        <dbReference type="Google" id="ProtNLM"/>
    </source>
</evidence>
<evidence type="ECO:0000256" key="1">
    <source>
        <dbReference type="SAM" id="SignalP"/>
    </source>
</evidence>
<comment type="caution">
    <text evidence="2">The sequence shown here is derived from an EMBL/GenBank/DDBJ whole genome shotgun (WGS) entry which is preliminary data.</text>
</comment>
<feature type="chain" id="PRO_5044751356" description="Lipoprotein" evidence="1">
    <location>
        <begin position="22"/>
        <end position="178"/>
    </location>
</feature>
<reference evidence="2 3" key="1">
    <citation type="submission" date="2023-02" db="EMBL/GenBank/DDBJ databases">
        <authorList>
            <person name="Olszewska D."/>
        </authorList>
    </citation>
    <scope>NUCLEOTIDE SEQUENCE [LARGE SCALE GENOMIC DNA]</scope>
    <source>
        <strain evidence="2 3">FDU301</strain>
    </source>
</reference>
<dbReference type="RefSeq" id="WP_274589496.1">
    <property type="nucleotide sequence ID" value="NZ_JARAOX010000241.1"/>
</dbReference>
<name>A0ABD4X2X3_PRIMG</name>
<gene>
    <name evidence="2" type="ORF">PVE99_30360</name>
</gene>
<keyword evidence="1" id="KW-0732">Signal</keyword>
<dbReference type="EMBL" id="JARAOX010000241">
    <property type="protein sequence ID" value="MDD9786664.1"/>
    <property type="molecule type" value="Genomic_DNA"/>
</dbReference>
<dbReference type="Proteomes" id="UP001213771">
    <property type="component" value="Unassembled WGS sequence"/>
</dbReference>
<evidence type="ECO:0000313" key="3">
    <source>
        <dbReference type="Proteomes" id="UP001213771"/>
    </source>
</evidence>
<proteinExistence type="predicted"/>
<dbReference type="PROSITE" id="PS51257">
    <property type="entry name" value="PROKAR_LIPOPROTEIN"/>
    <property type="match status" value="1"/>
</dbReference>
<evidence type="ECO:0000313" key="2">
    <source>
        <dbReference type="EMBL" id="MDD9786664.1"/>
    </source>
</evidence>